<comment type="pathway">
    <text evidence="1">Protein modification; protein ubiquitination.</text>
</comment>
<dbReference type="PANTHER" id="PTHR22770:SF13">
    <property type="entry name" value="RING-TYPE DOMAIN-CONTAINING PROTEIN"/>
    <property type="match status" value="1"/>
</dbReference>
<evidence type="ECO:0000313" key="9">
    <source>
        <dbReference type="EMBL" id="CAF1242316.1"/>
    </source>
</evidence>
<reference evidence="10" key="1">
    <citation type="submission" date="2021-02" db="EMBL/GenBank/DDBJ databases">
        <authorList>
            <person name="Nowell W R."/>
        </authorList>
    </citation>
    <scope>NUCLEOTIDE SEQUENCE</scope>
</reference>
<keyword evidence="6" id="KW-0833">Ubl conjugation pathway</keyword>
<dbReference type="InterPro" id="IPR044066">
    <property type="entry name" value="TRIAD_supradom"/>
</dbReference>
<name>A0A818YEY2_9BILA</name>
<keyword evidence="7" id="KW-0862">Zinc</keyword>
<organism evidence="10 11">
    <name type="scientific">Rotaria sordida</name>
    <dbReference type="NCBI Taxonomy" id="392033"/>
    <lineage>
        <taxon>Eukaryota</taxon>
        <taxon>Metazoa</taxon>
        <taxon>Spiralia</taxon>
        <taxon>Gnathifera</taxon>
        <taxon>Rotifera</taxon>
        <taxon>Eurotatoria</taxon>
        <taxon>Bdelloidea</taxon>
        <taxon>Philodinida</taxon>
        <taxon>Philodinidae</taxon>
        <taxon>Rotaria</taxon>
    </lineage>
</organism>
<evidence type="ECO:0000256" key="4">
    <source>
        <dbReference type="ARBA" id="ARBA00022737"/>
    </source>
</evidence>
<evidence type="ECO:0000256" key="7">
    <source>
        <dbReference type="ARBA" id="ARBA00022833"/>
    </source>
</evidence>
<dbReference type="Proteomes" id="UP000663889">
    <property type="component" value="Unassembled WGS sequence"/>
</dbReference>
<protein>
    <recommendedName>
        <fullName evidence="8">RING-type domain-containing protein</fullName>
    </recommendedName>
</protein>
<dbReference type="GO" id="GO:0004842">
    <property type="term" value="F:ubiquitin-protein transferase activity"/>
    <property type="evidence" value="ECO:0007669"/>
    <property type="project" value="TreeGrafter"/>
</dbReference>
<evidence type="ECO:0000256" key="2">
    <source>
        <dbReference type="ARBA" id="ARBA00022679"/>
    </source>
</evidence>
<dbReference type="Proteomes" id="UP000663874">
    <property type="component" value="Unassembled WGS sequence"/>
</dbReference>
<evidence type="ECO:0000256" key="5">
    <source>
        <dbReference type="ARBA" id="ARBA00022771"/>
    </source>
</evidence>
<evidence type="ECO:0000313" key="10">
    <source>
        <dbReference type="EMBL" id="CAF3753434.1"/>
    </source>
</evidence>
<gene>
    <name evidence="10" type="ORF">FNK824_LOCUS12380</name>
    <name evidence="9" type="ORF">SEV965_LOCUS23291</name>
</gene>
<dbReference type="GO" id="GO:0008270">
    <property type="term" value="F:zinc ion binding"/>
    <property type="evidence" value="ECO:0007669"/>
    <property type="project" value="UniProtKB-KW"/>
</dbReference>
<dbReference type="PROSITE" id="PS51873">
    <property type="entry name" value="TRIAD"/>
    <property type="match status" value="1"/>
</dbReference>
<evidence type="ECO:0000256" key="3">
    <source>
        <dbReference type="ARBA" id="ARBA00022723"/>
    </source>
</evidence>
<evidence type="ECO:0000256" key="6">
    <source>
        <dbReference type="ARBA" id="ARBA00022786"/>
    </source>
</evidence>
<dbReference type="GO" id="GO:0043130">
    <property type="term" value="F:ubiquitin binding"/>
    <property type="evidence" value="ECO:0007669"/>
    <property type="project" value="TreeGrafter"/>
</dbReference>
<dbReference type="GO" id="GO:0000151">
    <property type="term" value="C:ubiquitin ligase complex"/>
    <property type="evidence" value="ECO:0007669"/>
    <property type="project" value="TreeGrafter"/>
</dbReference>
<sequence>MSPENEKQTESVPTCGICGAIIADDDIKLICTYETCGKRTCLSCIKKMIEIMFSQPTLNYPFKCGACLQIFDQRIIYEIIVKQGQYEKYIACIFPLYWVKNCLEQNEILVQCPFCPYFEIHTIDSCILHFFICQHPSCSKKSCLTCLHAIDDNNESKHQSYCVELRSYKKMIEKAIESGSQQHYPYCQLTGVKDYGCTHMVCQLCKHNWCYLCGMKENECKVGDNIEPSLSAHNEDWESHVGRCPMSLISIHQFDIRWPENDQDCLEYFHRYRTVSNLFNVLKLIGEEKFDEVNHYFGIIDTSGYTLQEIKDYENRIFIAYTSKGNE</sequence>
<evidence type="ECO:0000256" key="1">
    <source>
        <dbReference type="ARBA" id="ARBA00004906"/>
    </source>
</evidence>
<dbReference type="AlphaFoldDB" id="A0A818YEY2"/>
<comment type="caution">
    <text evidence="10">The sequence shown here is derived from an EMBL/GenBank/DDBJ whole genome shotgun (WGS) entry which is preliminary data.</text>
</comment>
<dbReference type="EMBL" id="CAJNOU010001704">
    <property type="protein sequence ID" value="CAF1242316.1"/>
    <property type="molecule type" value="Genomic_DNA"/>
</dbReference>
<dbReference type="GO" id="GO:0097039">
    <property type="term" value="P:protein linear polyubiquitination"/>
    <property type="evidence" value="ECO:0007669"/>
    <property type="project" value="TreeGrafter"/>
</dbReference>
<dbReference type="GO" id="GO:0043161">
    <property type="term" value="P:proteasome-mediated ubiquitin-dependent protein catabolic process"/>
    <property type="evidence" value="ECO:0007669"/>
    <property type="project" value="TreeGrafter"/>
</dbReference>
<feature type="domain" description="RING-type" evidence="8">
    <location>
        <begin position="11"/>
        <end position="244"/>
    </location>
</feature>
<keyword evidence="2" id="KW-0808">Transferase</keyword>
<keyword evidence="5" id="KW-0863">Zinc-finger</keyword>
<evidence type="ECO:0000259" key="8">
    <source>
        <dbReference type="PROSITE" id="PS51873"/>
    </source>
</evidence>
<keyword evidence="4" id="KW-0677">Repeat</keyword>
<dbReference type="EMBL" id="CAJOBE010001547">
    <property type="protein sequence ID" value="CAF3753434.1"/>
    <property type="molecule type" value="Genomic_DNA"/>
</dbReference>
<dbReference type="InterPro" id="IPR051628">
    <property type="entry name" value="LUBAC_E3_Ligases"/>
</dbReference>
<evidence type="ECO:0000313" key="11">
    <source>
        <dbReference type="Proteomes" id="UP000663874"/>
    </source>
</evidence>
<accession>A0A818YEY2</accession>
<keyword evidence="3" id="KW-0479">Metal-binding</keyword>
<dbReference type="PANTHER" id="PTHR22770">
    <property type="entry name" value="UBIQUITIN CONJUGATING ENZYME 7 INTERACTING PROTEIN-RELATED"/>
    <property type="match status" value="1"/>
</dbReference>
<proteinExistence type="predicted"/>
<dbReference type="SUPFAM" id="SSF57850">
    <property type="entry name" value="RING/U-box"/>
    <property type="match status" value="1"/>
</dbReference>
<dbReference type="CDD" id="cd20336">
    <property type="entry name" value="Rcat_RBR"/>
    <property type="match status" value="1"/>
</dbReference>